<feature type="region of interest" description="Disordered" evidence="1">
    <location>
        <begin position="423"/>
        <end position="444"/>
    </location>
</feature>
<feature type="compositionally biased region" description="Polar residues" evidence="1">
    <location>
        <begin position="427"/>
        <end position="438"/>
    </location>
</feature>
<organism evidence="2 3">
    <name type="scientific">Fistulifera solaris</name>
    <name type="common">Oleaginous diatom</name>
    <dbReference type="NCBI Taxonomy" id="1519565"/>
    <lineage>
        <taxon>Eukaryota</taxon>
        <taxon>Sar</taxon>
        <taxon>Stramenopiles</taxon>
        <taxon>Ochrophyta</taxon>
        <taxon>Bacillariophyta</taxon>
        <taxon>Bacillariophyceae</taxon>
        <taxon>Bacillariophycidae</taxon>
        <taxon>Naviculales</taxon>
        <taxon>Naviculaceae</taxon>
        <taxon>Fistulifera</taxon>
    </lineage>
</organism>
<reference evidence="2 3" key="1">
    <citation type="journal article" date="2015" name="Plant Cell">
        <title>Oil accumulation by the oleaginous diatom Fistulifera solaris as revealed by the genome and transcriptome.</title>
        <authorList>
            <person name="Tanaka T."/>
            <person name="Maeda Y."/>
            <person name="Veluchamy A."/>
            <person name="Tanaka M."/>
            <person name="Abida H."/>
            <person name="Marechal E."/>
            <person name="Bowler C."/>
            <person name="Muto M."/>
            <person name="Sunaga Y."/>
            <person name="Tanaka M."/>
            <person name="Yoshino T."/>
            <person name="Taniguchi T."/>
            <person name="Fukuda Y."/>
            <person name="Nemoto M."/>
            <person name="Matsumoto M."/>
            <person name="Wong P.S."/>
            <person name="Aburatani S."/>
            <person name="Fujibuchi W."/>
        </authorList>
    </citation>
    <scope>NUCLEOTIDE SEQUENCE [LARGE SCALE GENOMIC DNA]</scope>
    <source>
        <strain evidence="2 3">JPCC DA0580</strain>
    </source>
</reference>
<evidence type="ECO:0000313" key="2">
    <source>
        <dbReference type="EMBL" id="GAX13313.1"/>
    </source>
</evidence>
<feature type="region of interest" description="Disordered" evidence="1">
    <location>
        <begin position="360"/>
        <end position="385"/>
    </location>
</feature>
<dbReference type="AlphaFoldDB" id="A0A1Z5JH33"/>
<feature type="compositionally biased region" description="Polar residues" evidence="1">
    <location>
        <begin position="53"/>
        <end position="64"/>
    </location>
</feature>
<name>A0A1Z5JH33_FISSO</name>
<gene>
    <name evidence="2" type="ORF">FisN_17Hh254</name>
</gene>
<feature type="region of interest" description="Disordered" evidence="1">
    <location>
        <begin position="1"/>
        <end position="254"/>
    </location>
</feature>
<dbReference type="InParanoid" id="A0A1Z5JH33"/>
<feature type="compositionally biased region" description="Low complexity" evidence="1">
    <location>
        <begin position="238"/>
        <end position="250"/>
    </location>
</feature>
<feature type="compositionally biased region" description="Basic and acidic residues" evidence="1">
    <location>
        <begin position="198"/>
        <end position="209"/>
    </location>
</feature>
<feature type="compositionally biased region" description="Polar residues" evidence="1">
    <location>
        <begin position="99"/>
        <end position="120"/>
    </location>
</feature>
<proteinExistence type="predicted"/>
<evidence type="ECO:0000256" key="1">
    <source>
        <dbReference type="SAM" id="MobiDB-lite"/>
    </source>
</evidence>
<dbReference type="Proteomes" id="UP000198406">
    <property type="component" value="Unassembled WGS sequence"/>
</dbReference>
<feature type="compositionally biased region" description="Polar residues" evidence="1">
    <location>
        <begin position="363"/>
        <end position="375"/>
    </location>
</feature>
<sequence>MSSKFCLKRGAPSSSKKKVIIDSSTSEDETRSSIIARSRKRKSPDDFTASRAAGTQPSSVSTKTAPKESCAINLQSSSDDDDDSLLKPMITTNRRRITDSPNLLSQKTRNPPQNNFTADDSSADTEELRSILLKPTPKTVGPQFTPKSTGSSSQGEVLRNSYRSTNNQANDDSSEDTVELTKLLLGNKYSPPVVTTRNQEEHCDGRLPTEIHTAPPTVNHQESDSDNFELPDPEESSESSVASADSQNSDNWEDQKLPAREQPLQPCEQRGVPRNPYVGALSKGTPAVPMQQQFTFVKTRTYATGCQDNFSGVRNQTVTDHVLKEPFVSQTKSRPPDPSQFRLCDLREAALFEGSFADYDLSGSPSPSPNRTQYSPKCAPESSHRQFDTEQVDDQLERAAFFGDSPCVRQSEYSQPQTQVRMGLHSPRSTPFSQTPPARQTGPLRDDYIQDFSDEETAMQRIGRMASQALQQKRQSLLQTAQAQPYQNEVGLSNHHGPPRRFRDVSICDTTMSRSVVLRQSDRQPFGLAPRNELTGGSGTSFSGFVSAPKSRGRGAKTNKKGGWKGRGRWGKAKGKKQGGTRGRGKASSGDGNGFTNRRPPSAGGGFSRGDDANLGHVGGAEFSF</sequence>
<feature type="compositionally biased region" description="Polar residues" evidence="1">
    <location>
        <begin position="145"/>
        <end position="171"/>
    </location>
</feature>
<keyword evidence="3" id="KW-1185">Reference proteome</keyword>
<evidence type="ECO:0000313" key="3">
    <source>
        <dbReference type="Proteomes" id="UP000198406"/>
    </source>
</evidence>
<comment type="caution">
    <text evidence="2">The sequence shown here is derived from an EMBL/GenBank/DDBJ whole genome shotgun (WGS) entry which is preliminary data.</text>
</comment>
<accession>A0A1Z5JH33</accession>
<feature type="compositionally biased region" description="Basic residues" evidence="1">
    <location>
        <begin position="551"/>
        <end position="585"/>
    </location>
</feature>
<feature type="region of interest" description="Disordered" evidence="1">
    <location>
        <begin position="521"/>
        <end position="625"/>
    </location>
</feature>
<feature type="compositionally biased region" description="Acidic residues" evidence="1">
    <location>
        <begin position="224"/>
        <end position="237"/>
    </location>
</feature>
<dbReference type="EMBL" id="BDSP01000061">
    <property type="protein sequence ID" value="GAX13313.1"/>
    <property type="molecule type" value="Genomic_DNA"/>
</dbReference>
<protein>
    <submittedName>
        <fullName evidence="2">Uncharacterized protein</fullName>
    </submittedName>
</protein>